<evidence type="ECO:0000313" key="8">
    <source>
        <dbReference type="Proteomes" id="UP000050331"/>
    </source>
</evidence>
<evidence type="ECO:0000256" key="1">
    <source>
        <dbReference type="ARBA" id="ARBA00004651"/>
    </source>
</evidence>
<feature type="transmembrane region" description="Helical" evidence="6">
    <location>
        <begin position="71"/>
        <end position="91"/>
    </location>
</feature>
<evidence type="ECO:0000256" key="2">
    <source>
        <dbReference type="ARBA" id="ARBA00022475"/>
    </source>
</evidence>
<evidence type="ECO:0000256" key="5">
    <source>
        <dbReference type="ARBA" id="ARBA00023136"/>
    </source>
</evidence>
<proteinExistence type="predicted"/>
<keyword evidence="4 6" id="KW-1133">Transmembrane helix</keyword>
<keyword evidence="2" id="KW-1003">Cell membrane</keyword>
<dbReference type="AlphaFoldDB" id="A0A0U4F0X6"/>
<reference evidence="7 8" key="1">
    <citation type="submission" date="2016-01" db="EMBL/GenBank/DDBJ databases">
        <title>Complete genome sequence of strain Lentibacillus amyloliquefaciens LAM0015T isolated from saline sediment.</title>
        <authorList>
            <person name="Wang J.-L."/>
            <person name="He M.-X."/>
        </authorList>
    </citation>
    <scope>NUCLEOTIDE SEQUENCE [LARGE SCALE GENOMIC DNA]</scope>
    <source>
        <strain evidence="7 8">LAM0015</strain>
    </source>
</reference>
<evidence type="ECO:0000256" key="3">
    <source>
        <dbReference type="ARBA" id="ARBA00022692"/>
    </source>
</evidence>
<feature type="transmembrane region" description="Helical" evidence="6">
    <location>
        <begin position="42"/>
        <end position="65"/>
    </location>
</feature>
<evidence type="ECO:0000256" key="4">
    <source>
        <dbReference type="ARBA" id="ARBA00022989"/>
    </source>
</evidence>
<accession>A0A0U4F0X6</accession>
<dbReference type="GO" id="GO:0033228">
    <property type="term" value="P:cysteine export across plasma membrane"/>
    <property type="evidence" value="ECO:0007669"/>
    <property type="project" value="TreeGrafter"/>
</dbReference>
<evidence type="ECO:0000256" key="6">
    <source>
        <dbReference type="SAM" id="Phobius"/>
    </source>
</evidence>
<dbReference type="PANTHER" id="PTHR30086">
    <property type="entry name" value="ARGININE EXPORTER PROTEIN ARGO"/>
    <property type="match status" value="1"/>
</dbReference>
<dbReference type="KEGG" id="lao:AOX59_00650"/>
<dbReference type="Proteomes" id="UP000050331">
    <property type="component" value="Chromosome"/>
</dbReference>
<evidence type="ECO:0000313" key="7">
    <source>
        <dbReference type="EMBL" id="ALX47238.1"/>
    </source>
</evidence>
<dbReference type="OrthoDB" id="9784202at2"/>
<dbReference type="InterPro" id="IPR001123">
    <property type="entry name" value="LeuE-type"/>
</dbReference>
<organism evidence="7 8">
    <name type="scientific">Lentibacillus amyloliquefaciens</name>
    <dbReference type="NCBI Taxonomy" id="1472767"/>
    <lineage>
        <taxon>Bacteria</taxon>
        <taxon>Bacillati</taxon>
        <taxon>Bacillota</taxon>
        <taxon>Bacilli</taxon>
        <taxon>Bacillales</taxon>
        <taxon>Bacillaceae</taxon>
        <taxon>Lentibacillus</taxon>
    </lineage>
</organism>
<dbReference type="PANTHER" id="PTHR30086:SF20">
    <property type="entry name" value="ARGININE EXPORTER PROTEIN ARGO-RELATED"/>
    <property type="match status" value="1"/>
</dbReference>
<keyword evidence="5 6" id="KW-0472">Membrane</keyword>
<comment type="subcellular location">
    <subcellularLocation>
        <location evidence="1">Cell membrane</location>
        <topology evidence="1">Multi-pass membrane protein</topology>
    </subcellularLocation>
</comment>
<gene>
    <name evidence="7" type="ORF">AOX59_00650</name>
</gene>
<dbReference type="GO" id="GO:0015171">
    <property type="term" value="F:amino acid transmembrane transporter activity"/>
    <property type="evidence" value="ECO:0007669"/>
    <property type="project" value="TreeGrafter"/>
</dbReference>
<protein>
    <recommendedName>
        <fullName evidence="9">Cysteine transporter</fullName>
    </recommendedName>
</protein>
<keyword evidence="8" id="KW-1185">Reference proteome</keyword>
<dbReference type="EMBL" id="CP013862">
    <property type="protein sequence ID" value="ALX47238.1"/>
    <property type="molecule type" value="Genomic_DNA"/>
</dbReference>
<name>A0A0U4F0X6_9BACI</name>
<keyword evidence="3 6" id="KW-0812">Transmembrane</keyword>
<dbReference type="RefSeq" id="WP_068440372.1">
    <property type="nucleotide sequence ID" value="NZ_CP013862.1"/>
</dbReference>
<feature type="transmembrane region" description="Helical" evidence="6">
    <location>
        <begin position="6"/>
        <end position="30"/>
    </location>
</feature>
<dbReference type="Pfam" id="PF01810">
    <property type="entry name" value="LysE"/>
    <property type="match status" value="1"/>
</dbReference>
<sequence length="118" mass="13362">MGIQAAISYVVYLFINAFTPGPGNILALNTMTNYGWKRGKRLFFGIFTGYYLVQVSVAIFVFGLANFINPIMIILKYAGVIYILWLAYQVVTSNPHIEKKDKQPSFFGYSLFSVEKLV</sequence>
<evidence type="ECO:0008006" key="9">
    <source>
        <dbReference type="Google" id="ProtNLM"/>
    </source>
</evidence>
<dbReference type="GO" id="GO:0005886">
    <property type="term" value="C:plasma membrane"/>
    <property type="evidence" value="ECO:0007669"/>
    <property type="project" value="UniProtKB-SubCell"/>
</dbReference>